<dbReference type="PROSITE" id="PS50102">
    <property type="entry name" value="RRM"/>
    <property type="match status" value="1"/>
</dbReference>
<feature type="compositionally biased region" description="Polar residues" evidence="3">
    <location>
        <begin position="539"/>
        <end position="556"/>
    </location>
</feature>
<evidence type="ECO:0000256" key="1">
    <source>
        <dbReference type="PROSITE-ProRule" id="PRU00047"/>
    </source>
</evidence>
<dbReference type="InterPro" id="IPR001878">
    <property type="entry name" value="Znf_CCHC"/>
</dbReference>
<feature type="region of interest" description="Disordered" evidence="3">
    <location>
        <begin position="1"/>
        <end position="144"/>
    </location>
</feature>
<feature type="compositionally biased region" description="Basic and acidic residues" evidence="3">
    <location>
        <begin position="501"/>
        <end position="534"/>
    </location>
</feature>
<dbReference type="SMART" id="SM00343">
    <property type="entry name" value="ZnF_C2HC"/>
    <property type="match status" value="6"/>
</dbReference>
<proteinExistence type="predicted"/>
<dbReference type="Gene3D" id="3.30.70.330">
    <property type="match status" value="1"/>
</dbReference>
<dbReference type="GO" id="GO:0008270">
    <property type="term" value="F:zinc ion binding"/>
    <property type="evidence" value="ECO:0007669"/>
    <property type="project" value="UniProtKB-KW"/>
</dbReference>
<dbReference type="PROSITE" id="PS50158">
    <property type="entry name" value="ZF_CCHC"/>
    <property type="match status" value="3"/>
</dbReference>
<dbReference type="SUPFAM" id="SSF54928">
    <property type="entry name" value="RNA-binding domain, RBD"/>
    <property type="match status" value="1"/>
</dbReference>
<sequence length="598" mass="67895">MSDLRNRGWSIDQANSNEESNSDNKKTTPNSSPANRRRPRANTDHSEQSLTAHEKLDLLNDFPTEELDKASHHDEPPPPSKKRKQDKSDESSDGEEDMIQMFGEDGSDSDSDMSRTTHDLQPSKKRRKIEESQKEETDEGKEKQRLLELAKSRLSKWSARLFDPDRPRGLVEAPEVIPLNDEFLTEFGKRTKDFNENMGLENDVEEEDLDSMTGIEFADDSEIEKDSLKKTKPKGTKVKIQNLSYTTGTNALTQLCEKYGALLDVNLVMDEINPTRSKGRAYVIFQHEADAQEFVEKKNQKEFGGRPLRIGLAKESGRQSLGGNTGSRKSMMARYWEKDITTKCFRCGGVGHMASSCPNEEIQRPCCFCAKFGHDSFGCPLRQICFNCGLPGHINRSCPERRGMPRRQVCGTCFVSGHHFFQCRERDRNIPSYNATCLICKKTGHFMCDSMKWFFGLQGLSCFNCGRQGHHGSRCDRPNTDDFIRDRDNGLLTKELDRAEAKSLEDEFEEERQKRREREGRGRGYDRSNNDRSGRNRAKSQPPQKFRPSNQQSNYGRISGGGNGKNSQKRRDSSGSKDSGRKNGNGGRRNSSGSRGYR</sequence>
<dbReference type="InterPro" id="IPR035979">
    <property type="entry name" value="RBD_domain_sf"/>
</dbReference>
<evidence type="ECO:0000313" key="6">
    <source>
        <dbReference type="EMBL" id="GFH59231.1"/>
    </source>
</evidence>
<dbReference type="AlphaFoldDB" id="A0AAD3D7F3"/>
<dbReference type="PANTHER" id="PTHR46978">
    <property type="entry name" value="ZINC KNUCKLE (CCHC-TYPE) FAMILY PROTEIN"/>
    <property type="match status" value="1"/>
</dbReference>
<protein>
    <submittedName>
        <fullName evidence="6">Uncharacterized protein</fullName>
    </submittedName>
</protein>
<dbReference type="PANTHER" id="PTHR46978:SF1">
    <property type="entry name" value="ZINC KNUCKLE (CCHC-TYPE) FAMILY PROTEIN"/>
    <property type="match status" value="1"/>
</dbReference>
<feature type="compositionally biased region" description="Basic and acidic residues" evidence="3">
    <location>
        <begin position="569"/>
        <end position="581"/>
    </location>
</feature>
<dbReference type="Proteomes" id="UP001054902">
    <property type="component" value="Unassembled WGS sequence"/>
</dbReference>
<dbReference type="SMART" id="SM00360">
    <property type="entry name" value="RRM"/>
    <property type="match status" value="1"/>
</dbReference>
<feature type="compositionally biased region" description="Basic and acidic residues" evidence="3">
    <location>
        <begin position="112"/>
        <end position="144"/>
    </location>
</feature>
<evidence type="ECO:0000256" key="3">
    <source>
        <dbReference type="SAM" id="MobiDB-lite"/>
    </source>
</evidence>
<dbReference type="Gene3D" id="4.10.60.10">
    <property type="entry name" value="Zinc finger, CCHC-type"/>
    <property type="match status" value="2"/>
</dbReference>
<evidence type="ECO:0000313" key="7">
    <source>
        <dbReference type="Proteomes" id="UP001054902"/>
    </source>
</evidence>
<dbReference type="SUPFAM" id="SSF57756">
    <property type="entry name" value="Retrovirus zinc finger-like domains"/>
    <property type="match status" value="2"/>
</dbReference>
<feature type="domain" description="CCHC-type" evidence="5">
    <location>
        <begin position="385"/>
        <end position="400"/>
    </location>
</feature>
<keyword evidence="1" id="KW-0863">Zinc-finger</keyword>
<keyword evidence="1" id="KW-0862">Zinc</keyword>
<feature type="domain" description="CCHC-type" evidence="5">
    <location>
        <begin position="343"/>
        <end position="359"/>
    </location>
</feature>
<gene>
    <name evidence="6" type="ORF">CTEN210_15707</name>
</gene>
<dbReference type="Pfam" id="PF00098">
    <property type="entry name" value="zf-CCHC"/>
    <property type="match status" value="2"/>
</dbReference>
<keyword evidence="1" id="KW-0479">Metal-binding</keyword>
<feature type="compositionally biased region" description="Basic and acidic residues" evidence="3">
    <location>
        <begin position="41"/>
        <end position="58"/>
    </location>
</feature>
<dbReference type="InterPro" id="IPR000504">
    <property type="entry name" value="RRM_dom"/>
</dbReference>
<evidence type="ECO:0000259" key="4">
    <source>
        <dbReference type="PROSITE" id="PS50102"/>
    </source>
</evidence>
<feature type="compositionally biased region" description="Low complexity" evidence="3">
    <location>
        <begin position="588"/>
        <end position="598"/>
    </location>
</feature>
<accession>A0AAD3D7F3</accession>
<dbReference type="EMBL" id="BLLK01000062">
    <property type="protein sequence ID" value="GFH59231.1"/>
    <property type="molecule type" value="Genomic_DNA"/>
</dbReference>
<keyword evidence="7" id="KW-1185">Reference proteome</keyword>
<dbReference type="CDD" id="cd00590">
    <property type="entry name" value="RRM_SF"/>
    <property type="match status" value="1"/>
</dbReference>
<evidence type="ECO:0000256" key="2">
    <source>
        <dbReference type="PROSITE-ProRule" id="PRU00176"/>
    </source>
</evidence>
<name>A0AAD3D7F3_9STRA</name>
<comment type="caution">
    <text evidence="6">The sequence shown here is derived from an EMBL/GenBank/DDBJ whole genome shotgun (WGS) entry which is preliminary data.</text>
</comment>
<evidence type="ECO:0000259" key="5">
    <source>
        <dbReference type="PROSITE" id="PS50158"/>
    </source>
</evidence>
<reference evidence="6 7" key="1">
    <citation type="journal article" date="2021" name="Sci. Rep.">
        <title>The genome of the diatom Chaetoceros tenuissimus carries an ancient integrated fragment of an extant virus.</title>
        <authorList>
            <person name="Hongo Y."/>
            <person name="Kimura K."/>
            <person name="Takaki Y."/>
            <person name="Yoshida Y."/>
            <person name="Baba S."/>
            <person name="Kobayashi G."/>
            <person name="Nagasaki K."/>
            <person name="Hano T."/>
            <person name="Tomaru Y."/>
        </authorList>
    </citation>
    <scope>NUCLEOTIDE SEQUENCE [LARGE SCALE GENOMIC DNA]</scope>
    <source>
        <strain evidence="6 7">NIES-3715</strain>
    </source>
</reference>
<feature type="compositionally biased region" description="Basic and acidic residues" evidence="3">
    <location>
        <begin position="66"/>
        <end position="76"/>
    </location>
</feature>
<dbReference type="InterPro" id="IPR036875">
    <property type="entry name" value="Znf_CCHC_sf"/>
</dbReference>
<feature type="domain" description="RRM" evidence="4">
    <location>
        <begin position="236"/>
        <end position="315"/>
    </location>
</feature>
<dbReference type="Pfam" id="PF00076">
    <property type="entry name" value="RRM_1"/>
    <property type="match status" value="1"/>
</dbReference>
<feature type="domain" description="CCHC-type" evidence="5">
    <location>
        <begin position="462"/>
        <end position="475"/>
    </location>
</feature>
<dbReference type="InterPro" id="IPR012677">
    <property type="entry name" value="Nucleotide-bd_a/b_plait_sf"/>
</dbReference>
<keyword evidence="2" id="KW-0694">RNA-binding</keyword>
<feature type="region of interest" description="Disordered" evidence="3">
    <location>
        <begin position="501"/>
        <end position="598"/>
    </location>
</feature>
<organism evidence="6 7">
    <name type="scientific">Chaetoceros tenuissimus</name>
    <dbReference type="NCBI Taxonomy" id="426638"/>
    <lineage>
        <taxon>Eukaryota</taxon>
        <taxon>Sar</taxon>
        <taxon>Stramenopiles</taxon>
        <taxon>Ochrophyta</taxon>
        <taxon>Bacillariophyta</taxon>
        <taxon>Coscinodiscophyceae</taxon>
        <taxon>Chaetocerotophycidae</taxon>
        <taxon>Chaetocerotales</taxon>
        <taxon>Chaetocerotaceae</taxon>
        <taxon>Chaetoceros</taxon>
    </lineage>
</organism>
<dbReference type="GO" id="GO:0003723">
    <property type="term" value="F:RNA binding"/>
    <property type="evidence" value="ECO:0007669"/>
    <property type="project" value="UniProtKB-UniRule"/>
</dbReference>